<feature type="transmembrane region" description="Helical" evidence="6">
    <location>
        <begin position="700"/>
        <end position="722"/>
    </location>
</feature>
<feature type="transmembrane region" description="Helical" evidence="6">
    <location>
        <begin position="283"/>
        <end position="303"/>
    </location>
</feature>
<feature type="transmembrane region" description="Helical" evidence="6">
    <location>
        <begin position="666"/>
        <end position="688"/>
    </location>
</feature>
<reference evidence="8 9" key="1">
    <citation type="journal article" date="2021" name="BMC Genomics">
        <title>Genome-resolved metagenome and metatranscriptome analyses of thermophilic composting reveal key bacterial players and their metabolic interactions.</title>
        <authorList>
            <person name="Braga L.P.P."/>
            <person name="Pereira R.V."/>
            <person name="Martins L.F."/>
            <person name="Moura L.M.S."/>
            <person name="Sanchez F.B."/>
            <person name="Patane J.S.L."/>
            <person name="da Silva A.M."/>
            <person name="Setubal J.C."/>
        </authorList>
    </citation>
    <scope>NUCLEOTIDE SEQUENCE [LARGE SCALE GENOMIC DNA]</scope>
    <source>
        <strain evidence="8">ZC4RG45</strain>
    </source>
</reference>
<evidence type="ECO:0000256" key="1">
    <source>
        <dbReference type="ARBA" id="ARBA00004651"/>
    </source>
</evidence>
<dbReference type="GO" id="GO:0005886">
    <property type="term" value="C:plasma membrane"/>
    <property type="evidence" value="ECO:0007669"/>
    <property type="project" value="UniProtKB-SubCell"/>
</dbReference>
<keyword evidence="2" id="KW-1003">Cell membrane</keyword>
<protein>
    <submittedName>
        <fullName evidence="8">ABC transporter permease</fullName>
    </submittedName>
</protein>
<evidence type="ECO:0000256" key="3">
    <source>
        <dbReference type="ARBA" id="ARBA00022692"/>
    </source>
</evidence>
<dbReference type="Proteomes" id="UP000249324">
    <property type="component" value="Unassembled WGS sequence"/>
</dbReference>
<accession>A0ABD6FEH1</accession>
<feature type="transmembrane region" description="Helical" evidence="6">
    <location>
        <begin position="187"/>
        <end position="211"/>
    </location>
</feature>
<evidence type="ECO:0000259" key="7">
    <source>
        <dbReference type="Pfam" id="PF02687"/>
    </source>
</evidence>
<comment type="subcellular location">
    <subcellularLocation>
        <location evidence="1">Cell membrane</location>
        <topology evidence="1">Multi-pass membrane protein</topology>
    </subcellularLocation>
</comment>
<evidence type="ECO:0000256" key="2">
    <source>
        <dbReference type="ARBA" id="ARBA00022475"/>
    </source>
</evidence>
<dbReference type="EMBL" id="QGUI02000087">
    <property type="protein sequence ID" value="MFO7192297.1"/>
    <property type="molecule type" value="Genomic_DNA"/>
</dbReference>
<feature type="domain" description="ABC3 transporter permease C-terminal" evidence="7">
    <location>
        <begin position="193"/>
        <end position="254"/>
    </location>
</feature>
<sequence length="733" mass="76509">MNALSIAFRVLRVDRRTRTSAFLTAVGVAVATSLVLLLLGLPYAVDAREERVAWQNKAEQTLVDQRQDAPALIKISTDRFGDQEIGRLDVALTGKGRLDLPPGVTRLPGPGESLVSPALAELIDKQPASSLGERFGKVVGYIGSAGLRHDDQLFALVGQRVEDMGEDALPISDFTTSAYYTDYELELLAGVGLVVLLVPSLVLVASAARLTATRRERRLAAFRLAGATPQQVMAMVVAELAIPTVVGVVLGAAVNPLVRMWASEVPWDGSEWHPSDLAAPTELVVGAVVCLPLLVIGAAVFGLRRVVITPLGAMQRTPTKPLSWLRVLALPAALAVFVVAAQLGAGNMVVLGALATLIGSATVVGPWVTAAVGRFLVKAWRGPAGLLAGRRLHTDPKAAYRASSGVVLAVFVGAMALTLLPTLESTDFGPPEPTFAPSTLRLNATADQADKVVERIDDRLTRYGQQERAVRLDNAVVNDANGVPYPAYIGDCKEAAPLFGLSPQVCLDQPAVYGVGGTPVSLDAEYDQSTFPLPKGVATADLPRPVVLVDRELVPEGFKATASLVAVATSDTDTDLIRTAMVAGSAGAQVFSDVDMVASGTDRLDELRRITAIGIVIAGLLAGCSAAIATAGAVMDRRRTFGALIAAGTQVPVLARTLRVEAALPAIIATVGAGVTGTIVGVVLVSLIENAPAVVLTPWLLAPVVVGVIVAVLAGSVCGPALRRVRQEPLSDE</sequence>
<evidence type="ECO:0000256" key="4">
    <source>
        <dbReference type="ARBA" id="ARBA00022989"/>
    </source>
</evidence>
<organism evidence="8 9">
    <name type="scientific">Thermocrispum agreste</name>
    <dbReference type="NCBI Taxonomy" id="37925"/>
    <lineage>
        <taxon>Bacteria</taxon>
        <taxon>Bacillati</taxon>
        <taxon>Actinomycetota</taxon>
        <taxon>Actinomycetes</taxon>
        <taxon>Pseudonocardiales</taxon>
        <taxon>Pseudonocardiaceae</taxon>
        <taxon>Thermocrispum</taxon>
    </lineage>
</organism>
<proteinExistence type="predicted"/>
<gene>
    <name evidence="8" type="ORF">DIU77_008650</name>
</gene>
<keyword evidence="5 6" id="KW-0472">Membrane</keyword>
<evidence type="ECO:0000256" key="5">
    <source>
        <dbReference type="ARBA" id="ARBA00023136"/>
    </source>
</evidence>
<name>A0ABD6FEH1_9PSEU</name>
<feature type="transmembrane region" description="Helical" evidence="6">
    <location>
        <begin position="232"/>
        <end position="254"/>
    </location>
</feature>
<feature type="transmembrane region" description="Helical" evidence="6">
    <location>
        <begin position="324"/>
        <end position="343"/>
    </location>
</feature>
<dbReference type="Pfam" id="PF02687">
    <property type="entry name" value="FtsX"/>
    <property type="match status" value="1"/>
</dbReference>
<keyword evidence="4 6" id="KW-1133">Transmembrane helix</keyword>
<feature type="transmembrane region" description="Helical" evidence="6">
    <location>
        <begin position="349"/>
        <end position="377"/>
    </location>
</feature>
<keyword evidence="3 6" id="KW-0812">Transmembrane</keyword>
<dbReference type="AlphaFoldDB" id="A0ABD6FEH1"/>
<feature type="transmembrane region" description="Helical" evidence="6">
    <location>
        <begin position="398"/>
        <end position="420"/>
    </location>
</feature>
<feature type="transmembrane region" description="Helical" evidence="6">
    <location>
        <begin position="21"/>
        <end position="45"/>
    </location>
</feature>
<evidence type="ECO:0000313" key="9">
    <source>
        <dbReference type="Proteomes" id="UP000249324"/>
    </source>
</evidence>
<dbReference type="InterPro" id="IPR003838">
    <property type="entry name" value="ABC3_permease_C"/>
</dbReference>
<evidence type="ECO:0000256" key="6">
    <source>
        <dbReference type="SAM" id="Phobius"/>
    </source>
</evidence>
<feature type="transmembrane region" description="Helical" evidence="6">
    <location>
        <begin position="612"/>
        <end position="634"/>
    </location>
</feature>
<evidence type="ECO:0000313" key="8">
    <source>
        <dbReference type="EMBL" id="MFO7192297.1"/>
    </source>
</evidence>
<comment type="caution">
    <text evidence="8">The sequence shown here is derived from an EMBL/GenBank/DDBJ whole genome shotgun (WGS) entry which is preliminary data.</text>
</comment>